<evidence type="ECO:0000313" key="2">
    <source>
        <dbReference type="EMBL" id="CAI9736160.1"/>
    </source>
</evidence>
<feature type="domain" description="ELMO" evidence="1">
    <location>
        <begin position="346"/>
        <end position="500"/>
    </location>
</feature>
<dbReference type="PANTHER" id="PTHR12771">
    <property type="entry name" value="ENGULFMENT AND CELL MOTILITY"/>
    <property type="match status" value="1"/>
</dbReference>
<accession>A0AA36FF58</accession>
<sequence length="559" mass="63085">MLYIQLPLNCHNTELVLTNGCERNIYFCIKQRQNVSLTIVADDDTKQSSCHRVVDSDLCYIMSGMNSSKYDYCDDKTGSNDNGDDDDDDDIVVHITGDGDDNGVNDNDDDFNVISPDDILFSERDEIKSISKISPNIEKLFSKPNTQDSFPLQDSDIFPTDFPSAQDSNLSETVVQNSLSADITLEQPTALIKATDKHVPANKEPLHIQGGSGSYILQTGQVEEGKHYFNTDTSTAETEWDNLDVITLSSNENKGEIYIEHGKGDVGLDPQQTQTPDFAFHEALQYFQGLDMSHLKDKIHMSVERKGLSVLSNFLFGPPKLSRNLLPSKEFVFCLAATNFDNQDQIHLKSLFAVYRNLTGRKINCSRYGYHWEEIGFQGTDPSTDLRAVGLLGLLQLLYLTSKPQLNNLKEKMYSLASHKTQHFPFCVMSLNATKMVLQALRTDRLNKLCNKQGDVISVVNEVFVATYFKIYHIWKYQHKTIVDSGFVLKDVETALKKNIPSLIKEVEQYIQNPNISQPSKLVLSNTHQLHKFSFQCIHLQLGNLRKQEAKILKSSSPT</sequence>
<dbReference type="AlphaFoldDB" id="A0AA36FF58"/>
<dbReference type="EMBL" id="OX597831">
    <property type="protein sequence ID" value="CAI9736160.1"/>
    <property type="molecule type" value="Genomic_DNA"/>
</dbReference>
<name>A0AA36FF58_OCTVU</name>
<organism evidence="2 3">
    <name type="scientific">Octopus vulgaris</name>
    <name type="common">Common octopus</name>
    <dbReference type="NCBI Taxonomy" id="6645"/>
    <lineage>
        <taxon>Eukaryota</taxon>
        <taxon>Metazoa</taxon>
        <taxon>Spiralia</taxon>
        <taxon>Lophotrochozoa</taxon>
        <taxon>Mollusca</taxon>
        <taxon>Cephalopoda</taxon>
        <taxon>Coleoidea</taxon>
        <taxon>Octopodiformes</taxon>
        <taxon>Octopoda</taxon>
        <taxon>Incirrata</taxon>
        <taxon>Octopodidae</taxon>
        <taxon>Octopus</taxon>
    </lineage>
</organism>
<proteinExistence type="predicted"/>
<protein>
    <recommendedName>
        <fullName evidence="1">ELMO domain-containing protein</fullName>
    </recommendedName>
</protein>
<keyword evidence="3" id="KW-1185">Reference proteome</keyword>
<evidence type="ECO:0000259" key="1">
    <source>
        <dbReference type="PROSITE" id="PS51335"/>
    </source>
</evidence>
<gene>
    <name evidence="2" type="ORF">OCTVUL_1B018829</name>
</gene>
<dbReference type="Proteomes" id="UP001162480">
    <property type="component" value="Chromosome 18"/>
</dbReference>
<dbReference type="Pfam" id="PF04727">
    <property type="entry name" value="ELMO_CED12"/>
    <property type="match status" value="1"/>
</dbReference>
<dbReference type="PANTHER" id="PTHR12771:SF2">
    <property type="entry name" value="ELMO DOMAIN-CONTAINING PROTEIN 3"/>
    <property type="match status" value="1"/>
</dbReference>
<dbReference type="InterPro" id="IPR006816">
    <property type="entry name" value="ELMO_dom"/>
</dbReference>
<dbReference type="InterPro" id="IPR050868">
    <property type="entry name" value="ELMO_domain-containing"/>
</dbReference>
<dbReference type="PROSITE" id="PS51335">
    <property type="entry name" value="ELMO"/>
    <property type="match status" value="1"/>
</dbReference>
<evidence type="ECO:0000313" key="3">
    <source>
        <dbReference type="Proteomes" id="UP001162480"/>
    </source>
</evidence>
<reference evidence="2" key="1">
    <citation type="submission" date="2023-08" db="EMBL/GenBank/DDBJ databases">
        <authorList>
            <person name="Alioto T."/>
            <person name="Alioto T."/>
            <person name="Gomez Garrido J."/>
        </authorList>
    </citation>
    <scope>NUCLEOTIDE SEQUENCE</scope>
</reference>